<dbReference type="GO" id="GO:0006302">
    <property type="term" value="P:double-strand break repair"/>
    <property type="evidence" value="ECO:0007669"/>
    <property type="project" value="TreeGrafter"/>
</dbReference>
<evidence type="ECO:0000256" key="1">
    <source>
        <dbReference type="ARBA" id="ARBA00012020"/>
    </source>
</evidence>
<dbReference type="EC" id="2.4.2.30" evidence="1"/>
<keyword evidence="3" id="KW-0808">Transferase</keyword>
<dbReference type="EMBL" id="KR815456">
    <property type="protein sequence ID" value="ALR70095.1"/>
    <property type="molecule type" value="Genomic_DNA"/>
</dbReference>
<evidence type="ECO:0000256" key="3">
    <source>
        <dbReference type="ARBA" id="ARBA00022679"/>
    </source>
</evidence>
<dbReference type="SUPFAM" id="SSF56399">
    <property type="entry name" value="ADP-ribosylation"/>
    <property type="match status" value="1"/>
</dbReference>
<dbReference type="GO" id="GO:0003950">
    <property type="term" value="F:NAD+ poly-ADP-ribosyltransferase activity"/>
    <property type="evidence" value="ECO:0007669"/>
    <property type="project" value="UniProtKB-EC"/>
</dbReference>
<dbReference type="Pfam" id="PF00644">
    <property type="entry name" value="PARP"/>
    <property type="match status" value="1"/>
</dbReference>
<dbReference type="PROSITE" id="PS51059">
    <property type="entry name" value="PARP_CATALYTIC"/>
    <property type="match status" value="1"/>
</dbReference>
<dbReference type="InterPro" id="IPR050800">
    <property type="entry name" value="ARTD/PARP"/>
</dbReference>
<dbReference type="GO" id="GO:0070212">
    <property type="term" value="P:protein poly-ADP-ribosylation"/>
    <property type="evidence" value="ECO:0007669"/>
    <property type="project" value="TreeGrafter"/>
</dbReference>
<feature type="domain" description="PARP catalytic" evidence="6">
    <location>
        <begin position="176"/>
        <end position="369"/>
    </location>
</feature>
<dbReference type="EMBL" id="KR815458">
    <property type="protein sequence ID" value="ALR70409.1"/>
    <property type="molecule type" value="Genomic_DNA"/>
</dbReference>
<gene>
    <name evidence="7" type="ORF">AGNV_132</name>
</gene>
<evidence type="ECO:0000313" key="9">
    <source>
        <dbReference type="EMBL" id="ALR71979.1"/>
    </source>
</evidence>
<evidence type="ECO:0000313" key="8">
    <source>
        <dbReference type="EMBL" id="ALR70409.1"/>
    </source>
</evidence>
<proteinExistence type="predicted"/>
<dbReference type="InterPro" id="IPR012317">
    <property type="entry name" value="Poly(ADP-ribose)pol_cat_dom"/>
</dbReference>
<evidence type="ECO:0000259" key="6">
    <source>
        <dbReference type="PROSITE" id="PS51059"/>
    </source>
</evidence>
<reference evidence="7" key="1">
    <citation type="journal article" date="2015" name="Genome Biol. Evol.">
        <title>The Pangenome of the Anticarsia gemmatalis Multiple Nucleopolyhedrovirus (AgMNPV).</title>
        <authorList>
            <person name="Brito A.F."/>
            <person name="Braconi C.T."/>
            <person name="Weidmann M."/>
            <person name="Dilcher M."/>
            <person name="Alves J.M."/>
            <person name="Gruber A."/>
            <person name="Zanotto P.M."/>
        </authorList>
    </citation>
    <scope>NUCLEOTIDE SEQUENCE</scope>
    <source>
        <strain evidence="7">AgMNPV-27</strain>
        <strain evidence="8">AgMNPV-29</strain>
        <strain evidence="9">AgMNPV-39</strain>
    </source>
</reference>
<dbReference type="Gene3D" id="3.90.228.10">
    <property type="match status" value="1"/>
</dbReference>
<dbReference type="GO" id="GO:1990404">
    <property type="term" value="F:NAD+-protein mono-ADP-ribosyltransferase activity"/>
    <property type="evidence" value="ECO:0007669"/>
    <property type="project" value="TreeGrafter"/>
</dbReference>
<dbReference type="PANTHER" id="PTHR10459">
    <property type="entry name" value="DNA LIGASE"/>
    <property type="match status" value="1"/>
</dbReference>
<dbReference type="PANTHER" id="PTHR10459:SF60">
    <property type="entry name" value="POLY [ADP-RIBOSE] POLYMERASE 2"/>
    <property type="match status" value="1"/>
</dbReference>
<comment type="catalytic activity">
    <reaction evidence="5">
        <text>NAD(+) + (ADP-D-ribosyl)n-acceptor = nicotinamide + (ADP-D-ribosyl)n+1-acceptor + H(+).</text>
        <dbReference type="EC" id="2.4.2.30"/>
    </reaction>
</comment>
<evidence type="ECO:0000256" key="2">
    <source>
        <dbReference type="ARBA" id="ARBA00022676"/>
    </source>
</evidence>
<evidence type="ECO:0000256" key="5">
    <source>
        <dbReference type="ARBA" id="ARBA00033987"/>
    </source>
</evidence>
<dbReference type="EMBL" id="KR815468">
    <property type="protein sequence ID" value="ALR71979.1"/>
    <property type="molecule type" value="Genomic_DNA"/>
</dbReference>
<sequence length="369" mass="41599">MFKVSASKEVQILIKNCAALRQQYPSYGPAAGGDYNRLWVAEDEFEQESVHYYYCLKILERDGDANNCLLVQHWGAFNTVNHRQRADNLPLQQCLQKFVVQSSPRALSFMFNKIRENNVSKNKLPAPVHQLIAKHVFNVMFLKEIADEHAWNVRDEVLKIIKKGDAPETLTINTYSLINFYYKQLHTTINALEPESPRFALIRRYVDNSRPAMLKQIFEIARPADDVRYAAELGNRQLLWHGTSIGNVSRILHEGFKTSRAKASGMFGAGVYFSNAARKSKSTLLFLCEVALGEPLRCHAARSGALPDGKHSVHGVGALTPATNEIIDDNVLVPSGKLVPANQAVTAFDEFVIYNTSQIKMRYLIVCEQ</sequence>
<accession>A0A0S3IVN3</accession>
<evidence type="ECO:0000256" key="4">
    <source>
        <dbReference type="ARBA" id="ARBA00023027"/>
    </source>
</evidence>
<protein>
    <recommendedName>
        <fullName evidence="1">NAD(+) ADP-ribosyltransferase</fullName>
        <ecNumber evidence="1">2.4.2.30</ecNumber>
    </recommendedName>
</protein>
<evidence type="ECO:0000313" key="7">
    <source>
        <dbReference type="EMBL" id="ALR70095.1"/>
    </source>
</evidence>
<name>A0A0S3IVN3_9ABAC</name>
<keyword evidence="4" id="KW-0520">NAD</keyword>
<organism evidence="7">
    <name type="scientific">Anticarsia gemmatalis multiple nucleopolyhedrovirus</name>
    <dbReference type="NCBI Taxonomy" id="268591"/>
    <lineage>
        <taxon>Viruses</taxon>
        <taxon>Viruses incertae sedis</taxon>
        <taxon>Naldaviricetes</taxon>
        <taxon>Lefavirales</taxon>
        <taxon>Baculoviridae</taxon>
        <taxon>Alphabaculovirus</taxon>
        <taxon>Alphabaculovirus angemmatalis</taxon>
    </lineage>
</organism>
<keyword evidence="2" id="KW-0328">Glycosyltransferase</keyword>